<dbReference type="AlphaFoldDB" id="A0A098EN90"/>
<proteinExistence type="predicted"/>
<evidence type="ECO:0000313" key="1">
    <source>
        <dbReference type="EMBL" id="CEG22761.1"/>
    </source>
</evidence>
<name>A0A098EN90_9BACL</name>
<organism evidence="1 2">
    <name type="scientific">Planococcus massiliensis</name>
    <dbReference type="NCBI Taxonomy" id="1499687"/>
    <lineage>
        <taxon>Bacteria</taxon>
        <taxon>Bacillati</taxon>
        <taxon>Bacillota</taxon>
        <taxon>Bacilli</taxon>
        <taxon>Bacillales</taxon>
        <taxon>Caryophanaceae</taxon>
        <taxon>Planococcus</taxon>
    </lineage>
</organism>
<dbReference type="RefSeq" id="WP_052651588.1">
    <property type="nucleotide sequence ID" value="NZ_CCXS01000001.1"/>
</dbReference>
<keyword evidence="2" id="KW-1185">Reference proteome</keyword>
<gene>
    <name evidence="1" type="ORF">BN1080_01696</name>
</gene>
<dbReference type="STRING" id="1499687.BN1080_01696"/>
<reference evidence="1 2" key="1">
    <citation type="submission" date="2014-09" db="EMBL/GenBank/DDBJ databases">
        <authorList>
            <person name="Urmite Genomes Urmite Genomes"/>
        </authorList>
    </citation>
    <scope>NUCLEOTIDE SEQUENCE [LARGE SCALE GENOMIC DNA]</scope>
    <source>
        <strain evidence="1 2">ES2</strain>
    </source>
</reference>
<protein>
    <submittedName>
        <fullName evidence="1">Uncharacterized protein</fullName>
    </submittedName>
</protein>
<dbReference type="EMBL" id="CCXS01000001">
    <property type="protein sequence ID" value="CEG22761.1"/>
    <property type="molecule type" value="Genomic_DNA"/>
</dbReference>
<dbReference type="Proteomes" id="UP000043699">
    <property type="component" value="Unassembled WGS sequence"/>
</dbReference>
<accession>A0A098EN90</accession>
<sequence length="137" mass="15788">MIDRTIYCTIIHPFVNNTVALASSAPNSRALRQDEIRLMCLLSQYVFETKRMAVSSKLLQEVKILLEQVTHKEQLLELAEKLPHEYSNLKELWRSSLIFKETEGNKETIGQKIMSIITGSIITINQFFGKYEKSLLV</sequence>
<evidence type="ECO:0000313" key="2">
    <source>
        <dbReference type="Proteomes" id="UP000043699"/>
    </source>
</evidence>